<gene>
    <name evidence="3" type="primary">Aste57867_8046</name>
    <name evidence="2" type="ORF">As57867_008016</name>
    <name evidence="3" type="ORF">ASTE57867_8046</name>
</gene>
<reference evidence="3 4" key="1">
    <citation type="submission" date="2019-03" db="EMBL/GenBank/DDBJ databases">
        <authorList>
            <person name="Gaulin E."/>
            <person name="Dumas B."/>
        </authorList>
    </citation>
    <scope>NUCLEOTIDE SEQUENCE [LARGE SCALE GENOMIC DNA]</scope>
    <source>
        <strain evidence="3">CBS 568.67</strain>
    </source>
</reference>
<proteinExistence type="predicted"/>
<feature type="signal peptide" evidence="1">
    <location>
        <begin position="1"/>
        <end position="18"/>
    </location>
</feature>
<keyword evidence="1" id="KW-0732">Signal</keyword>
<evidence type="ECO:0000313" key="2">
    <source>
        <dbReference type="EMBL" id="KAF0701470.1"/>
    </source>
</evidence>
<protein>
    <submittedName>
        <fullName evidence="3">Aste57867_8046 protein</fullName>
    </submittedName>
</protein>
<dbReference type="Gene3D" id="3.60.10.10">
    <property type="entry name" value="Endonuclease/exonuclease/phosphatase"/>
    <property type="match status" value="1"/>
</dbReference>
<evidence type="ECO:0000313" key="3">
    <source>
        <dbReference type="EMBL" id="VFT84938.1"/>
    </source>
</evidence>
<organism evidence="3 4">
    <name type="scientific">Aphanomyces stellatus</name>
    <dbReference type="NCBI Taxonomy" id="120398"/>
    <lineage>
        <taxon>Eukaryota</taxon>
        <taxon>Sar</taxon>
        <taxon>Stramenopiles</taxon>
        <taxon>Oomycota</taxon>
        <taxon>Saprolegniomycetes</taxon>
        <taxon>Saprolegniales</taxon>
        <taxon>Verrucalvaceae</taxon>
        <taxon>Aphanomyces</taxon>
    </lineage>
</organism>
<evidence type="ECO:0000256" key="1">
    <source>
        <dbReference type="SAM" id="SignalP"/>
    </source>
</evidence>
<name>A0A485KJ83_9STRA</name>
<dbReference type="OrthoDB" id="75934at2759"/>
<dbReference type="AlphaFoldDB" id="A0A485KJ83"/>
<reference evidence="2" key="2">
    <citation type="submission" date="2019-06" db="EMBL/GenBank/DDBJ databases">
        <title>Genomics analysis of Aphanomyces spp. identifies a new class of oomycete effector associated with host adaptation.</title>
        <authorList>
            <person name="Gaulin E."/>
        </authorList>
    </citation>
    <scope>NUCLEOTIDE SEQUENCE</scope>
    <source>
        <strain evidence="2">CBS 578.67</strain>
    </source>
</reference>
<dbReference type="SUPFAM" id="SSF56219">
    <property type="entry name" value="DNase I-like"/>
    <property type="match status" value="1"/>
</dbReference>
<evidence type="ECO:0000313" key="4">
    <source>
        <dbReference type="Proteomes" id="UP000332933"/>
    </source>
</evidence>
<dbReference type="EMBL" id="CAADRA010005090">
    <property type="protein sequence ID" value="VFT84938.1"/>
    <property type="molecule type" value="Genomic_DNA"/>
</dbReference>
<dbReference type="EMBL" id="VJMH01005069">
    <property type="protein sequence ID" value="KAF0701470.1"/>
    <property type="molecule type" value="Genomic_DNA"/>
</dbReference>
<sequence>MSRVLVLVIAVVAATAAATSLRAVSLNTLCVDDSFADGWGTVGEMARRDALVASGNYTDASARQFLSSTRFQRVAGFLRTLQTTHNALFLQEVDVPSVVDGGEHLLKYFAIESAGPWRVACMVAGSAEMEMILVNTDEIKVVTNASIDNGPVLGCSAQVFLGGHAKPITLMTVHMRASAIRNPATLNDTLQRFMDVMPQDTSTVIVGGDLNVHIPDLVDRFARLDNRSWDYRTAENTTGMMGFTTQHEANFVGAYDGFVTRNYDSSTTSFDRTELYLQGFMPKYLGNGTHGASAFQYADGPYPSIEGNLNFNHHDLGKRNWANGSLSDHVAVSSSFFNDDEGRVAFFYYLKLLGTLVSKLLFAASPNSN</sequence>
<dbReference type="Proteomes" id="UP000332933">
    <property type="component" value="Unassembled WGS sequence"/>
</dbReference>
<dbReference type="InterPro" id="IPR036691">
    <property type="entry name" value="Endo/exonu/phosph_ase_sf"/>
</dbReference>
<keyword evidence="4" id="KW-1185">Reference proteome</keyword>
<accession>A0A485KJ83</accession>
<feature type="chain" id="PRO_5036116074" evidence="1">
    <location>
        <begin position="19"/>
        <end position="369"/>
    </location>
</feature>